<evidence type="ECO:0000313" key="5">
    <source>
        <dbReference type="EMBL" id="REF87768.1"/>
    </source>
</evidence>
<dbReference type="SUPFAM" id="SSF51206">
    <property type="entry name" value="cAMP-binding domain-like"/>
    <property type="match status" value="1"/>
</dbReference>
<evidence type="ECO:0000256" key="3">
    <source>
        <dbReference type="ARBA" id="ARBA00023163"/>
    </source>
</evidence>
<accession>A0A3D9Z103</accession>
<gene>
    <name evidence="5" type="ORF">DES32_1398</name>
</gene>
<reference evidence="5 6" key="1">
    <citation type="submission" date="2018-08" db="EMBL/GenBank/DDBJ databases">
        <title>Genomic Encyclopedia of Type Strains, Phase IV (KMG-IV): sequencing the most valuable type-strain genomes for metagenomic binning, comparative biology and taxonomic classification.</title>
        <authorList>
            <person name="Goeker M."/>
        </authorList>
    </citation>
    <scope>NUCLEOTIDE SEQUENCE [LARGE SCALE GENOMIC DNA]</scope>
    <source>
        <strain evidence="5 6">BW863</strain>
    </source>
</reference>
<evidence type="ECO:0000256" key="2">
    <source>
        <dbReference type="ARBA" id="ARBA00023125"/>
    </source>
</evidence>
<dbReference type="InterPro" id="IPR036388">
    <property type="entry name" value="WH-like_DNA-bd_sf"/>
</dbReference>
<dbReference type="Pfam" id="PF00027">
    <property type="entry name" value="cNMP_binding"/>
    <property type="match status" value="1"/>
</dbReference>
<dbReference type="InterPro" id="IPR018490">
    <property type="entry name" value="cNMP-bd_dom_sf"/>
</dbReference>
<dbReference type="Pfam" id="PF13545">
    <property type="entry name" value="HTH_Crp_2"/>
    <property type="match status" value="1"/>
</dbReference>
<dbReference type="Proteomes" id="UP000256900">
    <property type="component" value="Unassembled WGS sequence"/>
</dbReference>
<keyword evidence="6" id="KW-1185">Reference proteome</keyword>
<dbReference type="InterPro" id="IPR012318">
    <property type="entry name" value="HTH_CRP"/>
</dbReference>
<keyword evidence="3" id="KW-0804">Transcription</keyword>
<dbReference type="AlphaFoldDB" id="A0A3D9Z103"/>
<dbReference type="GO" id="GO:0003677">
    <property type="term" value="F:DNA binding"/>
    <property type="evidence" value="ECO:0007669"/>
    <property type="project" value="UniProtKB-KW"/>
</dbReference>
<dbReference type="SMART" id="SM00419">
    <property type="entry name" value="HTH_CRP"/>
    <property type="match status" value="1"/>
</dbReference>
<dbReference type="CDD" id="cd00038">
    <property type="entry name" value="CAP_ED"/>
    <property type="match status" value="1"/>
</dbReference>
<keyword evidence="1" id="KW-0805">Transcription regulation</keyword>
<protein>
    <submittedName>
        <fullName evidence="5">CRP-like cAMP-binding protein</fullName>
    </submittedName>
</protein>
<dbReference type="InterPro" id="IPR000595">
    <property type="entry name" value="cNMP-bd_dom"/>
</dbReference>
<dbReference type="EMBL" id="QUMO01000002">
    <property type="protein sequence ID" value="REF87768.1"/>
    <property type="molecule type" value="Genomic_DNA"/>
</dbReference>
<dbReference type="Gene3D" id="2.60.120.10">
    <property type="entry name" value="Jelly Rolls"/>
    <property type="match status" value="1"/>
</dbReference>
<comment type="caution">
    <text evidence="5">The sequence shown here is derived from an EMBL/GenBank/DDBJ whole genome shotgun (WGS) entry which is preliminary data.</text>
</comment>
<dbReference type="SUPFAM" id="SSF46785">
    <property type="entry name" value="Winged helix' DNA-binding domain"/>
    <property type="match status" value="1"/>
</dbReference>
<evidence type="ECO:0000259" key="4">
    <source>
        <dbReference type="PROSITE" id="PS51063"/>
    </source>
</evidence>
<dbReference type="PROSITE" id="PS51063">
    <property type="entry name" value="HTH_CRP_2"/>
    <property type="match status" value="1"/>
</dbReference>
<dbReference type="InterPro" id="IPR014710">
    <property type="entry name" value="RmlC-like_jellyroll"/>
</dbReference>
<dbReference type="InterPro" id="IPR036390">
    <property type="entry name" value="WH_DNA-bd_sf"/>
</dbReference>
<keyword evidence="2" id="KW-0238">DNA-binding</keyword>
<feature type="domain" description="HTH crp-type" evidence="4">
    <location>
        <begin position="161"/>
        <end position="235"/>
    </location>
</feature>
<sequence length="265" mass="30428">MFLKHLYEGGRPCSACPAGYPPFCRSLVNPKNEHNDPRRLEVAQDFDVIEPHRNIYLRNARTDDIYVMCDGWAFTFLQTADGRRQIVSFLVGGDFFACELLIEQNSGLSLRTLTKSLFCRMPRAQVREQVLKSDETLNIVGKICIANERAKNDLLLDLGRRNADERVAHLILTLTERLDRLGTTRDGNYPFPLRQQDIADATGLTPVHVGRMISKFREFGWIELSAGHLRILNRGELVRLGRIELKRALRQLNPVWRAGSRRPFR</sequence>
<organism evidence="5 6">
    <name type="scientific">Methylovirgula ligni</name>
    <dbReference type="NCBI Taxonomy" id="569860"/>
    <lineage>
        <taxon>Bacteria</taxon>
        <taxon>Pseudomonadati</taxon>
        <taxon>Pseudomonadota</taxon>
        <taxon>Alphaproteobacteria</taxon>
        <taxon>Hyphomicrobiales</taxon>
        <taxon>Beijerinckiaceae</taxon>
        <taxon>Methylovirgula</taxon>
    </lineage>
</organism>
<proteinExistence type="predicted"/>
<name>A0A3D9Z103_9HYPH</name>
<dbReference type="Gene3D" id="1.10.10.10">
    <property type="entry name" value="Winged helix-like DNA-binding domain superfamily/Winged helix DNA-binding domain"/>
    <property type="match status" value="1"/>
</dbReference>
<evidence type="ECO:0000256" key="1">
    <source>
        <dbReference type="ARBA" id="ARBA00023015"/>
    </source>
</evidence>
<dbReference type="GO" id="GO:0006355">
    <property type="term" value="P:regulation of DNA-templated transcription"/>
    <property type="evidence" value="ECO:0007669"/>
    <property type="project" value="InterPro"/>
</dbReference>
<evidence type="ECO:0000313" key="6">
    <source>
        <dbReference type="Proteomes" id="UP000256900"/>
    </source>
</evidence>